<dbReference type="eggNOG" id="COG1876">
    <property type="taxonomic scope" value="Bacteria"/>
</dbReference>
<name>B9Z321_9NEIS</name>
<evidence type="ECO:0000313" key="2">
    <source>
        <dbReference type="Proteomes" id="UP000003165"/>
    </source>
</evidence>
<keyword evidence="1" id="KW-0378">Hydrolase</keyword>
<sequence length="136" mass="15318">MASRRIEDLHPDLQPLCREFLRRCQAEGGDPLITCTWRSGAEQDQLYAQGRNGLPGPRVTNARAGQSAHNATIKNKPAARAFDVVPLVGGKPMWDAKHPHWQVMGRIGESLGLTWYGNPRAKFREFPHFELNKGYQ</sequence>
<dbReference type="Gene3D" id="3.30.1380.10">
    <property type="match status" value="1"/>
</dbReference>
<dbReference type="GO" id="GO:0004180">
    <property type="term" value="F:carboxypeptidase activity"/>
    <property type="evidence" value="ECO:0007669"/>
    <property type="project" value="UniProtKB-KW"/>
</dbReference>
<organism evidence="1 2">
    <name type="scientific">Pseudogulbenkiania ferrooxidans 2002</name>
    <dbReference type="NCBI Taxonomy" id="279714"/>
    <lineage>
        <taxon>Bacteria</taxon>
        <taxon>Pseudomonadati</taxon>
        <taxon>Pseudomonadota</taxon>
        <taxon>Betaproteobacteria</taxon>
        <taxon>Neisseriales</taxon>
        <taxon>Chromobacteriaceae</taxon>
        <taxon>Pseudogulbenkiania</taxon>
    </lineage>
</organism>
<accession>B9Z321</accession>
<gene>
    <name evidence="1" type="ORF">FuraDRAFT_1734</name>
</gene>
<dbReference type="InterPro" id="IPR009045">
    <property type="entry name" value="Zn_M74/Hedgehog-like"/>
</dbReference>
<dbReference type="SUPFAM" id="SSF55166">
    <property type="entry name" value="Hedgehog/DD-peptidase"/>
    <property type="match status" value="1"/>
</dbReference>
<proteinExistence type="predicted"/>
<keyword evidence="1" id="KW-0121">Carboxypeptidase</keyword>
<keyword evidence="1" id="KW-0645">Protease</keyword>
<dbReference type="CDD" id="cd14845">
    <property type="entry name" value="L-Ala-D-Glu_peptidase_like"/>
    <property type="match status" value="1"/>
</dbReference>
<comment type="caution">
    <text evidence="1">The sequence shown here is derived from an EMBL/GenBank/DDBJ whole genome shotgun (WGS) entry which is preliminary data.</text>
</comment>
<reference evidence="1 2" key="1">
    <citation type="submission" date="2009-02" db="EMBL/GenBank/DDBJ databases">
        <title>Sequencing of the draft genome and assembly of Lutiella nitroferrum 2002.</title>
        <authorList>
            <consortium name="US DOE Joint Genome Institute (JGI-PGF)"/>
            <person name="Lucas S."/>
            <person name="Copeland A."/>
            <person name="Lapidus A."/>
            <person name="Glavina del Rio T."/>
            <person name="Tice H."/>
            <person name="Bruce D."/>
            <person name="Goodwin L."/>
            <person name="Pitluck S."/>
            <person name="Larimer F."/>
            <person name="Land M.L."/>
            <person name="Hauser L."/>
            <person name="Coates J.D."/>
        </authorList>
    </citation>
    <scope>NUCLEOTIDE SEQUENCE [LARGE SCALE GENOMIC DNA]</scope>
    <source>
        <strain evidence="1 2">2002</strain>
    </source>
</reference>
<dbReference type="Proteomes" id="UP000003165">
    <property type="component" value="Unassembled WGS sequence"/>
</dbReference>
<dbReference type="EMBL" id="ACIS01000004">
    <property type="protein sequence ID" value="EEG08974.1"/>
    <property type="molecule type" value="Genomic_DNA"/>
</dbReference>
<evidence type="ECO:0000313" key="1">
    <source>
        <dbReference type="EMBL" id="EEG08974.1"/>
    </source>
</evidence>
<keyword evidence="2" id="KW-1185">Reference proteome</keyword>
<dbReference type="AlphaFoldDB" id="B9Z321"/>
<dbReference type="RefSeq" id="WP_008953754.1">
    <property type="nucleotide sequence ID" value="NZ_ACIS01000004.1"/>
</dbReference>
<protein>
    <submittedName>
        <fullName evidence="1">Peptidase M15B and M15C DD-carboxypeptidase VanY/endolysin</fullName>
    </submittedName>
</protein>